<evidence type="ECO:0000313" key="2">
    <source>
        <dbReference type="EMBL" id="PKT68827.1"/>
    </source>
</evidence>
<sequence length="83" mass="8417">MWRDEFPVPPAGSAGRPPGGTGTPPGGRGTPSGGRGTAGRGPMARRRNRVDGFLRQLCGDVAELTVGESPVGPRVWPEAAPGG</sequence>
<name>A0A2I0SFW7_9ACTN</name>
<proteinExistence type="predicted"/>
<reference evidence="2 3" key="1">
    <citation type="submission" date="2017-12" db="EMBL/GenBank/DDBJ databases">
        <title>Streptomyces populusis sp. nov., a novel endophytic actinobacterium isolated from stems of Populus adenopoda Maxim.</title>
        <authorList>
            <person name="Wang Z."/>
        </authorList>
    </citation>
    <scope>NUCLEOTIDE SEQUENCE [LARGE SCALE GENOMIC DNA]</scope>
    <source>
        <strain evidence="2 3">A249</strain>
    </source>
</reference>
<dbReference type="AlphaFoldDB" id="A0A2I0SFW7"/>
<organism evidence="2 3">
    <name type="scientific">Streptomyces populi</name>
    <dbReference type="NCBI Taxonomy" id="2058924"/>
    <lineage>
        <taxon>Bacteria</taxon>
        <taxon>Bacillati</taxon>
        <taxon>Actinomycetota</taxon>
        <taxon>Actinomycetes</taxon>
        <taxon>Kitasatosporales</taxon>
        <taxon>Streptomycetaceae</taxon>
        <taxon>Streptomyces</taxon>
    </lineage>
</organism>
<feature type="region of interest" description="Disordered" evidence="1">
    <location>
        <begin position="1"/>
        <end position="49"/>
    </location>
</feature>
<comment type="caution">
    <text evidence="2">The sequence shown here is derived from an EMBL/GenBank/DDBJ whole genome shotgun (WGS) entry which is preliminary data.</text>
</comment>
<dbReference type="EMBL" id="PJOS01000095">
    <property type="protein sequence ID" value="PKT68827.1"/>
    <property type="molecule type" value="Genomic_DNA"/>
</dbReference>
<keyword evidence="3" id="KW-1185">Reference proteome</keyword>
<evidence type="ECO:0000313" key="3">
    <source>
        <dbReference type="Proteomes" id="UP000236178"/>
    </source>
</evidence>
<evidence type="ECO:0000256" key="1">
    <source>
        <dbReference type="SAM" id="MobiDB-lite"/>
    </source>
</evidence>
<gene>
    <name evidence="2" type="ORF">CW362_32880</name>
</gene>
<feature type="compositionally biased region" description="Gly residues" evidence="1">
    <location>
        <begin position="17"/>
        <end position="39"/>
    </location>
</feature>
<protein>
    <submittedName>
        <fullName evidence="2">Uncharacterized protein</fullName>
    </submittedName>
</protein>
<accession>A0A2I0SFW7</accession>
<dbReference type="Proteomes" id="UP000236178">
    <property type="component" value="Unassembled WGS sequence"/>
</dbReference>